<accession>A0ABY1QT50</accession>
<dbReference type="InterPro" id="IPR011057">
    <property type="entry name" value="Mss4-like_sf"/>
</dbReference>
<evidence type="ECO:0000256" key="1">
    <source>
        <dbReference type="ARBA" id="ARBA00005495"/>
    </source>
</evidence>
<evidence type="ECO:0000256" key="4">
    <source>
        <dbReference type="ARBA" id="ARBA00023239"/>
    </source>
</evidence>
<dbReference type="EMBL" id="FXUI01000011">
    <property type="protein sequence ID" value="SMP78452.1"/>
    <property type="molecule type" value="Genomic_DNA"/>
</dbReference>
<sequence length="132" mass="14224">MELQGGCQCGAVRYRIDGEIRHVSLCHCADCRKSAGAPMVAWAACDAGDFQVTAGVATMYSSNGSSIRYFCATCGSGLYYVNEEALPGLVDIQVATLDDPDALPPQAQIQVAERIRWMPDVMTLPEFARFPG</sequence>
<comment type="caution">
    <text evidence="6">The sequence shown here is derived from an EMBL/GenBank/DDBJ whole genome shotgun (WGS) entry which is preliminary data.</text>
</comment>
<dbReference type="Gene3D" id="3.90.1590.10">
    <property type="entry name" value="glutathione-dependent formaldehyde- activating enzyme (gfa)"/>
    <property type="match status" value="1"/>
</dbReference>
<proteinExistence type="inferred from homology"/>
<protein>
    <submittedName>
        <fullName evidence="6">Uncharacterized conserved protein</fullName>
    </submittedName>
</protein>
<keyword evidence="4" id="KW-0456">Lyase</keyword>
<dbReference type="SUPFAM" id="SSF51316">
    <property type="entry name" value="Mss4-like"/>
    <property type="match status" value="1"/>
</dbReference>
<reference evidence="6 7" key="1">
    <citation type="submission" date="2017-05" db="EMBL/GenBank/DDBJ databases">
        <authorList>
            <person name="Varghese N."/>
            <person name="Submissions S."/>
        </authorList>
    </citation>
    <scope>NUCLEOTIDE SEQUENCE [LARGE SCALE GENOMIC DNA]</scope>
    <source>
        <strain evidence="6 7">SM16</strain>
    </source>
</reference>
<keyword evidence="7" id="KW-1185">Reference proteome</keyword>
<keyword evidence="2" id="KW-0479">Metal-binding</keyword>
<dbReference type="InterPro" id="IPR006913">
    <property type="entry name" value="CENP-V/GFA"/>
</dbReference>
<comment type="similarity">
    <text evidence="1">Belongs to the Gfa family.</text>
</comment>
<organism evidence="6 7">
    <name type="scientific">Novosphingobium panipatense</name>
    <dbReference type="NCBI Taxonomy" id="428991"/>
    <lineage>
        <taxon>Bacteria</taxon>
        <taxon>Pseudomonadati</taxon>
        <taxon>Pseudomonadota</taxon>
        <taxon>Alphaproteobacteria</taxon>
        <taxon>Sphingomonadales</taxon>
        <taxon>Sphingomonadaceae</taxon>
        <taxon>Novosphingobium</taxon>
    </lineage>
</organism>
<dbReference type="Proteomes" id="UP001157910">
    <property type="component" value="Unassembled WGS sequence"/>
</dbReference>
<dbReference type="Pfam" id="PF04828">
    <property type="entry name" value="GFA"/>
    <property type="match status" value="1"/>
</dbReference>
<evidence type="ECO:0000256" key="2">
    <source>
        <dbReference type="ARBA" id="ARBA00022723"/>
    </source>
</evidence>
<gene>
    <name evidence="6" type="ORF">SAMN06296065_11127</name>
</gene>
<dbReference type="PROSITE" id="PS51891">
    <property type="entry name" value="CENP_V_GFA"/>
    <property type="match status" value="1"/>
</dbReference>
<feature type="domain" description="CENP-V/GFA" evidence="5">
    <location>
        <begin position="3"/>
        <end position="118"/>
    </location>
</feature>
<evidence type="ECO:0000256" key="3">
    <source>
        <dbReference type="ARBA" id="ARBA00022833"/>
    </source>
</evidence>
<evidence type="ECO:0000259" key="5">
    <source>
        <dbReference type="PROSITE" id="PS51891"/>
    </source>
</evidence>
<keyword evidence="3" id="KW-0862">Zinc</keyword>
<dbReference type="PANTHER" id="PTHR33337:SF40">
    <property type="entry name" value="CENP-V_GFA DOMAIN-CONTAINING PROTEIN-RELATED"/>
    <property type="match status" value="1"/>
</dbReference>
<evidence type="ECO:0000313" key="7">
    <source>
        <dbReference type="Proteomes" id="UP001157910"/>
    </source>
</evidence>
<dbReference type="RefSeq" id="WP_103729361.1">
    <property type="nucleotide sequence ID" value="NZ_FXUI01000011.1"/>
</dbReference>
<dbReference type="PANTHER" id="PTHR33337">
    <property type="entry name" value="GFA DOMAIN-CONTAINING PROTEIN"/>
    <property type="match status" value="1"/>
</dbReference>
<evidence type="ECO:0000313" key="6">
    <source>
        <dbReference type="EMBL" id="SMP78452.1"/>
    </source>
</evidence>
<name>A0ABY1QT50_9SPHN</name>